<dbReference type="EMBL" id="BDQF01000043">
    <property type="protein sequence ID" value="GAW83966.1"/>
    <property type="molecule type" value="Genomic_DNA"/>
</dbReference>
<dbReference type="GeneID" id="39744774"/>
<evidence type="ECO:0000313" key="2">
    <source>
        <dbReference type="EMBL" id="GAW83966.1"/>
    </source>
</evidence>
<dbReference type="AlphaFoldDB" id="A0A1Y1JN01"/>
<gene>
    <name evidence="2" type="ORF">PGO_000340</name>
</gene>
<proteinExistence type="predicted"/>
<feature type="transmembrane region" description="Helical" evidence="1">
    <location>
        <begin position="75"/>
        <end position="96"/>
    </location>
</feature>
<name>A0A1Y1JN01_PLAGO</name>
<keyword evidence="3" id="KW-1185">Reference proteome</keyword>
<keyword evidence="1" id="KW-0472">Membrane</keyword>
<evidence type="ECO:0000256" key="1">
    <source>
        <dbReference type="SAM" id="Phobius"/>
    </source>
</evidence>
<organism evidence="2 3">
    <name type="scientific">Plasmodium gonderi</name>
    <dbReference type="NCBI Taxonomy" id="77519"/>
    <lineage>
        <taxon>Eukaryota</taxon>
        <taxon>Sar</taxon>
        <taxon>Alveolata</taxon>
        <taxon>Apicomplexa</taxon>
        <taxon>Aconoidasida</taxon>
        <taxon>Haemosporida</taxon>
        <taxon>Plasmodiidae</taxon>
        <taxon>Plasmodium</taxon>
        <taxon>Plasmodium (Plasmodium)</taxon>
    </lineage>
</organism>
<keyword evidence="1" id="KW-0812">Transmembrane</keyword>
<dbReference type="Proteomes" id="UP000195521">
    <property type="component" value="Unassembled WGS sequence"/>
</dbReference>
<protein>
    <submittedName>
        <fullName evidence="2">Variable surface protein</fullName>
    </submittedName>
</protein>
<accession>A0A1Y1JN01</accession>
<keyword evidence="1" id="KW-1133">Transmembrane helix</keyword>
<sequence length="129" mass="15270">MNEDLYIKIGKLYSAYDYYETLLISAEHNIAFESLYIYFNPITAIYKELLETTHREKEIYGEIINVTNAKNMKNFIPIVTTAFITIIILIISFYLYMFTPYGMHILHLIRRIKKNIEEYGYQDTSISNA</sequence>
<evidence type="ECO:0000313" key="3">
    <source>
        <dbReference type="Proteomes" id="UP000195521"/>
    </source>
</evidence>
<dbReference type="RefSeq" id="XP_028546555.1">
    <property type="nucleotide sequence ID" value="XM_028690754.1"/>
</dbReference>
<reference evidence="3" key="1">
    <citation type="submission" date="2017-04" db="EMBL/GenBank/DDBJ databases">
        <title>Plasmodium gonderi genome.</title>
        <authorList>
            <person name="Arisue N."/>
            <person name="Honma H."/>
            <person name="Kawai S."/>
            <person name="Tougan T."/>
            <person name="Tanabe K."/>
            <person name="Horii T."/>
        </authorList>
    </citation>
    <scope>NUCLEOTIDE SEQUENCE [LARGE SCALE GENOMIC DNA]</scope>
    <source>
        <strain evidence="3">ATCC 30045</strain>
    </source>
</reference>
<comment type="caution">
    <text evidence="2">The sequence shown here is derived from an EMBL/GenBank/DDBJ whole genome shotgun (WGS) entry which is preliminary data.</text>
</comment>